<protein>
    <recommendedName>
        <fullName evidence="7">Putrescine-binding periplasmic protein</fullName>
    </recommendedName>
</protein>
<sequence>MLLSSLNLHLPRHHHHHLRLRNRNHHHSFATTSLTRLPSFKALTISSLNHSSNSAATLSPPLEFLRHLSISSVFLLGVTLYAFSAASAVGPPISAAQQQKIQQEEETQDADAVTDEELLEAFEKWKSKSYALTVPIRVVTYRNSFPPVWIKHFLQSQGKRAKLKVDMRQSLQSIFDELSLPFTSGKISPKSALAADVVSLGDSWINFAISKGLIEPMLGIEEEEWFKNLHENWKVYLRRSSNGKLDPQGKIWAVPYRWGSMVIAYKKSEFAKRKLDPIEDWEDLWRPELAGKIAMVDSSREVIGVVLKSMGASYNTENIGTQVSGGRDAVSQKLVQLARQVRLFDSLHYLKAFAVGDTWVAVGWSADVLPAAKRMSNVTVVVPKGGASLWADFWAVPAASKITTDKIGGRTRSPSPLVYQWIEFCLQPHRVLHFRDEAIPGSSPISLSLPAEKSEQVKNRVANLETNLVASVPPADILDRCEFLEPLSDSAVSDYQWLLSCIQKKPRRSIIQQAREYFTSIVDYYQHKDHVKNV</sequence>
<accession>A0AAV3QBG2</accession>
<dbReference type="InterPro" id="IPR001188">
    <property type="entry name" value="Sperm_putr-bd"/>
</dbReference>
<dbReference type="Pfam" id="PF13343">
    <property type="entry name" value="SBP_bac_6"/>
    <property type="match status" value="1"/>
</dbReference>
<evidence type="ECO:0000256" key="3">
    <source>
        <dbReference type="ARBA" id="ARBA00022729"/>
    </source>
</evidence>
<keyword evidence="4" id="KW-0574">Periplasm</keyword>
<keyword evidence="2" id="KW-0813">Transport</keyword>
<dbReference type="Gene3D" id="3.40.190.10">
    <property type="entry name" value="Periplasmic binding protein-like II"/>
    <property type="match status" value="2"/>
</dbReference>
<dbReference type="PANTHER" id="PTHR30222:SF17">
    <property type="entry name" value="SPERMIDINE_PUTRESCINE-BINDING PERIPLASMIC PROTEIN"/>
    <property type="match status" value="1"/>
</dbReference>
<dbReference type="AlphaFoldDB" id="A0AAV3QBG2"/>
<dbReference type="PRINTS" id="PR00909">
    <property type="entry name" value="SPERMDNBNDNG"/>
</dbReference>
<keyword evidence="6" id="KW-1185">Reference proteome</keyword>
<dbReference type="CDD" id="cd13661">
    <property type="entry name" value="PBP2_PotD_PotF_like_1"/>
    <property type="match status" value="1"/>
</dbReference>
<name>A0AAV3QBG2_LITER</name>
<evidence type="ECO:0000313" key="6">
    <source>
        <dbReference type="Proteomes" id="UP001454036"/>
    </source>
</evidence>
<dbReference type="GO" id="GO:0019808">
    <property type="term" value="F:polyamine binding"/>
    <property type="evidence" value="ECO:0007669"/>
    <property type="project" value="InterPro"/>
</dbReference>
<proteinExistence type="predicted"/>
<keyword evidence="3" id="KW-0732">Signal</keyword>
<gene>
    <name evidence="5" type="ORF">LIER_17096</name>
</gene>
<evidence type="ECO:0000313" key="5">
    <source>
        <dbReference type="EMBL" id="GAA0160573.1"/>
    </source>
</evidence>
<organism evidence="5 6">
    <name type="scientific">Lithospermum erythrorhizon</name>
    <name type="common">Purple gromwell</name>
    <name type="synonym">Lithospermum officinale var. erythrorhizon</name>
    <dbReference type="NCBI Taxonomy" id="34254"/>
    <lineage>
        <taxon>Eukaryota</taxon>
        <taxon>Viridiplantae</taxon>
        <taxon>Streptophyta</taxon>
        <taxon>Embryophyta</taxon>
        <taxon>Tracheophyta</taxon>
        <taxon>Spermatophyta</taxon>
        <taxon>Magnoliopsida</taxon>
        <taxon>eudicotyledons</taxon>
        <taxon>Gunneridae</taxon>
        <taxon>Pentapetalae</taxon>
        <taxon>asterids</taxon>
        <taxon>lamiids</taxon>
        <taxon>Boraginales</taxon>
        <taxon>Boraginaceae</taxon>
        <taxon>Boraginoideae</taxon>
        <taxon>Lithospermeae</taxon>
        <taxon>Lithospermum</taxon>
    </lineage>
</organism>
<dbReference type="PANTHER" id="PTHR30222">
    <property type="entry name" value="SPERMIDINE/PUTRESCINE-BINDING PERIPLASMIC PROTEIN"/>
    <property type="match status" value="1"/>
</dbReference>
<dbReference type="SUPFAM" id="SSF53850">
    <property type="entry name" value="Periplasmic binding protein-like II"/>
    <property type="match status" value="1"/>
</dbReference>
<evidence type="ECO:0000256" key="2">
    <source>
        <dbReference type="ARBA" id="ARBA00022448"/>
    </source>
</evidence>
<evidence type="ECO:0000256" key="1">
    <source>
        <dbReference type="ARBA" id="ARBA00004418"/>
    </source>
</evidence>
<comment type="caution">
    <text evidence="5">The sequence shown here is derived from an EMBL/GenBank/DDBJ whole genome shotgun (WGS) entry which is preliminary data.</text>
</comment>
<dbReference type="Proteomes" id="UP001454036">
    <property type="component" value="Unassembled WGS sequence"/>
</dbReference>
<comment type="subcellular location">
    <subcellularLocation>
        <location evidence="1">Periplasm</location>
    </subcellularLocation>
</comment>
<reference evidence="5 6" key="1">
    <citation type="submission" date="2024-01" db="EMBL/GenBank/DDBJ databases">
        <title>The complete chloroplast genome sequence of Lithospermum erythrorhizon: insights into the phylogenetic relationship among Boraginaceae species and the maternal lineages of purple gromwells.</title>
        <authorList>
            <person name="Okada T."/>
            <person name="Watanabe K."/>
        </authorList>
    </citation>
    <scope>NUCLEOTIDE SEQUENCE [LARGE SCALE GENOMIC DNA]</scope>
</reference>
<evidence type="ECO:0008006" key="7">
    <source>
        <dbReference type="Google" id="ProtNLM"/>
    </source>
</evidence>
<evidence type="ECO:0000256" key="4">
    <source>
        <dbReference type="ARBA" id="ARBA00022764"/>
    </source>
</evidence>
<dbReference type="EMBL" id="BAABME010003922">
    <property type="protein sequence ID" value="GAA0160573.1"/>
    <property type="molecule type" value="Genomic_DNA"/>
</dbReference>
<dbReference type="GO" id="GO:0015846">
    <property type="term" value="P:polyamine transport"/>
    <property type="evidence" value="ECO:0007669"/>
    <property type="project" value="InterPro"/>
</dbReference>